<dbReference type="GO" id="GO:0008488">
    <property type="term" value="F:gamma-glutamyl carboxylase activity"/>
    <property type="evidence" value="ECO:0007669"/>
    <property type="project" value="InterPro"/>
</dbReference>
<evidence type="ECO:0000256" key="6">
    <source>
        <dbReference type="ARBA" id="ARBA00023239"/>
    </source>
</evidence>
<evidence type="ECO:0000256" key="4">
    <source>
        <dbReference type="ARBA" id="ARBA00023136"/>
    </source>
</evidence>
<proteinExistence type="predicted"/>
<dbReference type="PANTHER" id="PTHR12639">
    <property type="entry name" value="VITAMIN K-DEPENDENT GAMMA-CARBOXYLASE"/>
    <property type="match status" value="1"/>
</dbReference>
<evidence type="ECO:0000259" key="8">
    <source>
        <dbReference type="SMART" id="SM00752"/>
    </source>
</evidence>
<keyword evidence="3 7" id="KW-1133">Transmembrane helix</keyword>
<feature type="transmembrane region" description="Helical" evidence="7">
    <location>
        <begin position="12"/>
        <end position="30"/>
    </location>
</feature>
<evidence type="ECO:0000256" key="2">
    <source>
        <dbReference type="ARBA" id="ARBA00022692"/>
    </source>
</evidence>
<organism evidence="9 10">
    <name type="scientific">Flavobacterium microcysteis</name>
    <dbReference type="NCBI Taxonomy" id="2596891"/>
    <lineage>
        <taxon>Bacteria</taxon>
        <taxon>Pseudomonadati</taxon>
        <taxon>Bacteroidota</taxon>
        <taxon>Flavobacteriia</taxon>
        <taxon>Flavobacteriales</taxon>
        <taxon>Flavobacteriaceae</taxon>
        <taxon>Flavobacterium</taxon>
    </lineage>
</organism>
<evidence type="ECO:0000313" key="9">
    <source>
        <dbReference type="EMBL" id="TPD67344.1"/>
    </source>
</evidence>
<keyword evidence="2 7" id="KW-0812">Transmembrane</keyword>
<accession>A0A501Q4T0</accession>
<dbReference type="EMBL" id="VFJE01000055">
    <property type="protein sequence ID" value="TPD67344.1"/>
    <property type="molecule type" value="Genomic_DNA"/>
</dbReference>
<reference evidence="9 10" key="1">
    <citation type="submission" date="2019-06" db="EMBL/GenBank/DDBJ databases">
        <title>Flavobacterium sp. MaA-Y11 from geoumgang.</title>
        <authorList>
            <person name="Jeong S."/>
        </authorList>
    </citation>
    <scope>NUCLEOTIDE SEQUENCE [LARGE SCALE GENOMIC DNA]</scope>
    <source>
        <strain evidence="9 10">MaA-Y11</strain>
    </source>
</reference>
<feature type="transmembrane region" description="Helical" evidence="7">
    <location>
        <begin position="241"/>
        <end position="260"/>
    </location>
</feature>
<dbReference type="InterPro" id="IPR011020">
    <property type="entry name" value="HTTM-like"/>
</dbReference>
<dbReference type="AlphaFoldDB" id="A0A501Q4T0"/>
<gene>
    <name evidence="9" type="ORF">FJA49_11625</name>
</gene>
<dbReference type="OrthoDB" id="341137at2"/>
<dbReference type="Pfam" id="PF22777">
    <property type="entry name" value="VKGC_lumenal_dom"/>
    <property type="match status" value="1"/>
</dbReference>
<dbReference type="InterPro" id="IPR053934">
    <property type="entry name" value="HTTM_dom"/>
</dbReference>
<dbReference type="InterPro" id="IPR007782">
    <property type="entry name" value="VKG_COase"/>
</dbReference>
<evidence type="ECO:0000313" key="10">
    <source>
        <dbReference type="Proteomes" id="UP000319175"/>
    </source>
</evidence>
<name>A0A501Q4T0_9FLAO</name>
<keyword evidence="10" id="KW-1185">Reference proteome</keyword>
<evidence type="ECO:0000256" key="1">
    <source>
        <dbReference type="ARBA" id="ARBA00004127"/>
    </source>
</evidence>
<feature type="transmembrane region" description="Helical" evidence="7">
    <location>
        <begin position="111"/>
        <end position="131"/>
    </location>
</feature>
<keyword evidence="6" id="KW-0456">Lyase</keyword>
<evidence type="ECO:0000256" key="3">
    <source>
        <dbReference type="ARBA" id="ARBA00022989"/>
    </source>
</evidence>
<dbReference type="GO" id="GO:0019842">
    <property type="term" value="F:vitamin binding"/>
    <property type="evidence" value="ECO:0007669"/>
    <property type="project" value="TreeGrafter"/>
</dbReference>
<evidence type="ECO:0000256" key="7">
    <source>
        <dbReference type="SAM" id="Phobius"/>
    </source>
</evidence>
<keyword evidence="5" id="KW-1015">Disulfide bond</keyword>
<feature type="transmembrane region" description="Helical" evidence="7">
    <location>
        <begin position="143"/>
        <end position="164"/>
    </location>
</feature>
<evidence type="ECO:0000256" key="5">
    <source>
        <dbReference type="ARBA" id="ARBA00023157"/>
    </source>
</evidence>
<dbReference type="InterPro" id="IPR053935">
    <property type="entry name" value="VKGC_lumenal_dom"/>
</dbReference>
<dbReference type="GO" id="GO:0012505">
    <property type="term" value="C:endomembrane system"/>
    <property type="evidence" value="ECO:0007669"/>
    <property type="project" value="UniProtKB-SubCell"/>
</dbReference>
<keyword evidence="4 7" id="KW-0472">Membrane</keyword>
<dbReference type="Proteomes" id="UP000319175">
    <property type="component" value="Unassembled WGS sequence"/>
</dbReference>
<feature type="transmembrane region" description="Helical" evidence="7">
    <location>
        <begin position="199"/>
        <end position="221"/>
    </location>
</feature>
<feature type="domain" description="HTTM-like" evidence="8">
    <location>
        <begin position="6"/>
        <end position="264"/>
    </location>
</feature>
<sequence length="441" mass="51934">MRQFIYKQIDNSQLVAFRILFGTLLLWQVVDYLLSGWIRINLLKPIFTFSHIGMEWLQPLPGNCMYYYFGLMAIAALFIMIGLYYRISIVLFTILWSGIYFMQKTTYNNHHYLIVLLCLLMCLLPANTYASVDSKIKPELKRFTMPAWCSWIMIVQIAIVYFYASVAKLYSGWLDGSFTKGMLSKHAPDFLKELYAQEWFYLFIAYAGLAFDFLVVPLLLWKKTRNLACVASIIFHIFNKAHLGIGIFPFLALSFIVFFYPPEKIRKLFFWKKPIEIPTSSQSQEGKMLVRWILLPYLLLQIVLPLRHYAIKGDVLWTEEGHRLSWRMMLRSRKGTTKFKVVDNTTQKTKIFKLKKILTPKQIRGMQSKPDMIWQTAQKIRERYARMGKDVSVYADSKVAINHGEPRILINPDIDLGKAKWNYFWHNDWILLYDKNGNIIH</sequence>
<dbReference type="PANTHER" id="PTHR12639:SF7">
    <property type="entry name" value="HTTM DOMAIN-CONTAINING PROTEIN"/>
    <property type="match status" value="1"/>
</dbReference>
<protein>
    <submittedName>
        <fullName evidence="9">HTTM domain-containing protein</fullName>
    </submittedName>
</protein>
<dbReference type="Pfam" id="PF05090">
    <property type="entry name" value="HTTM"/>
    <property type="match status" value="1"/>
</dbReference>
<feature type="transmembrane region" description="Helical" evidence="7">
    <location>
        <begin position="66"/>
        <end position="99"/>
    </location>
</feature>
<comment type="subcellular location">
    <subcellularLocation>
        <location evidence="1">Endomembrane system</location>
        <topology evidence="1">Multi-pass membrane protein</topology>
    </subcellularLocation>
</comment>
<dbReference type="SMART" id="SM00752">
    <property type="entry name" value="HTTM"/>
    <property type="match status" value="1"/>
</dbReference>
<comment type="caution">
    <text evidence="9">The sequence shown here is derived from an EMBL/GenBank/DDBJ whole genome shotgun (WGS) entry which is preliminary data.</text>
</comment>